<dbReference type="AlphaFoldDB" id="K6Y7N7"/>
<evidence type="ECO:0000256" key="2">
    <source>
        <dbReference type="ARBA" id="ARBA00022490"/>
    </source>
</evidence>
<dbReference type="NCBIfam" id="TIGR01838">
    <property type="entry name" value="PHA_synth_I"/>
    <property type="match status" value="1"/>
</dbReference>
<evidence type="ECO:0000256" key="1">
    <source>
        <dbReference type="ARBA" id="ARBA00004496"/>
    </source>
</evidence>
<dbReference type="InterPro" id="IPR010963">
    <property type="entry name" value="PHA_synth_I"/>
</dbReference>
<keyword evidence="7" id="KW-1185">Reference proteome</keyword>
<keyword evidence="4" id="KW-0012">Acyltransferase</keyword>
<feature type="domain" description="Poly-beta-hydroxybutyrate polymerase N-terminal" evidence="5">
    <location>
        <begin position="112"/>
        <end position="282"/>
    </location>
</feature>
<dbReference type="Pfam" id="PF07167">
    <property type="entry name" value="PhaC_N"/>
    <property type="match status" value="1"/>
</dbReference>
<evidence type="ECO:0000256" key="3">
    <source>
        <dbReference type="ARBA" id="ARBA00022679"/>
    </source>
</evidence>
<evidence type="ECO:0000313" key="7">
    <source>
        <dbReference type="Proteomes" id="UP000006251"/>
    </source>
</evidence>
<comment type="subcellular location">
    <subcellularLocation>
        <location evidence="1">Cytoplasm</location>
    </subcellularLocation>
</comment>
<reference evidence="7" key="1">
    <citation type="journal article" date="2014" name="Environ. Microbiol.">
        <title>Comparative genomics of the marine bacterial genus Glaciecola reveals the high degree of genomic diversity and genomic characteristic for cold adaptation.</title>
        <authorList>
            <person name="Qin Q.L."/>
            <person name="Xie B.B."/>
            <person name="Yu Y."/>
            <person name="Shu Y.L."/>
            <person name="Rong J.C."/>
            <person name="Zhang Y.J."/>
            <person name="Zhao D.L."/>
            <person name="Chen X.L."/>
            <person name="Zhang X.Y."/>
            <person name="Chen B."/>
            <person name="Zhou B.C."/>
            <person name="Zhang Y.Z."/>
        </authorList>
    </citation>
    <scope>NUCLEOTIDE SEQUENCE [LARGE SCALE GENOMIC DNA]</scope>
    <source>
        <strain evidence="7">ACAM 615</strain>
    </source>
</reference>
<dbReference type="GO" id="GO:0042619">
    <property type="term" value="P:poly-hydroxybutyrate biosynthetic process"/>
    <property type="evidence" value="ECO:0007669"/>
    <property type="project" value="InterPro"/>
</dbReference>
<dbReference type="OrthoDB" id="7208816at2"/>
<name>K6Y7N7_9ALTE</name>
<dbReference type="EMBL" id="BAEQ01000029">
    <property type="protein sequence ID" value="GAC28779.1"/>
    <property type="molecule type" value="Genomic_DNA"/>
</dbReference>
<dbReference type="InterPro" id="IPR051321">
    <property type="entry name" value="PHA/PHB_synthase"/>
</dbReference>
<dbReference type="STRING" id="1121922.GCA_000428905_01097"/>
<dbReference type="Proteomes" id="UP000006251">
    <property type="component" value="Unassembled WGS sequence"/>
</dbReference>
<dbReference type="PANTHER" id="PTHR36837:SF5">
    <property type="entry name" value="POLY-3-HYDROXYBUTYRATE SYNTHASE"/>
    <property type="match status" value="1"/>
</dbReference>
<proteinExistence type="predicted"/>
<sequence length="605" mass="67862">MGTDESEVLAYIEKYATVFNALAKEVLTRTNKTAEGAGVSAPGMFDPQKLASLLNGDIKVDSNKLIQQQMQYMQKQADLWQQASKAMMGQTLAANAETIDTGATEPKTTSGDRRFEHSDWEDNPVFHYIKESYLVNSDMLNNMIDTLEFSDEKAAKQAKFFTRQYINSLAPTNFILTNPEVCEEVIKSKGENLVKGMQNFLEDLEKSPLEAFKMRQSDSDAFTLGENLANTPGKVIFQNELMQLIHYAPTQEKHYQIPILITPPFINKYYVLDLDEKKSMVRGLLNAGYCVFMISWVNPTSELADYDFTDYMRKGPLAAIETIKAITKQKKVNLTGFCVGGTLCSMTAAYLRAIGDDSIASLTFLTTLLDFSEPGEVGNYFSEDMLSIVEKNAENNGVFDGRITGMSFSLLRENSLFWSFFIENYLKGKDPAPFDILYWNSDATNIPSACLKQYLRATYWENKLKDPGALVIDDIPIDLANIDMPSYFLSTIADHIVLWQGAYEGTKIVAGDCRFVLAGSGHLAGVINPTEGGKYPHWINDELPDSAEDWLEGATEHKGSWWPDWHQWMQSTSGNKIKALHPGKSKQHPAIMDAPGDYVLKRLDE</sequence>
<dbReference type="InterPro" id="IPR010941">
    <property type="entry name" value="PhaC_N"/>
</dbReference>
<accession>K6Y7N7</accession>
<evidence type="ECO:0000256" key="4">
    <source>
        <dbReference type="ARBA" id="ARBA00023315"/>
    </source>
</evidence>
<comment type="caution">
    <text evidence="6">The sequence shown here is derived from an EMBL/GenBank/DDBJ whole genome shotgun (WGS) entry which is preliminary data.</text>
</comment>
<dbReference type="RefSeq" id="WP_006011145.1">
    <property type="nucleotide sequence ID" value="NZ_AUAV01000005.1"/>
</dbReference>
<dbReference type="Gene3D" id="3.40.50.1820">
    <property type="entry name" value="alpha/beta hydrolase"/>
    <property type="match status" value="1"/>
</dbReference>
<organism evidence="6 7">
    <name type="scientific">Brumicola pallidula DSM 14239 = ACAM 615</name>
    <dbReference type="NCBI Taxonomy" id="1121922"/>
    <lineage>
        <taxon>Bacteria</taxon>
        <taxon>Pseudomonadati</taxon>
        <taxon>Pseudomonadota</taxon>
        <taxon>Gammaproteobacteria</taxon>
        <taxon>Alteromonadales</taxon>
        <taxon>Alteromonadaceae</taxon>
        <taxon>Brumicola</taxon>
    </lineage>
</organism>
<gene>
    <name evidence="6" type="primary">phaC</name>
    <name evidence="6" type="ORF">GPAL_1918</name>
</gene>
<keyword evidence="2" id="KW-0963">Cytoplasm</keyword>
<dbReference type="PANTHER" id="PTHR36837">
    <property type="entry name" value="POLY(3-HYDROXYALKANOATE) POLYMERASE SUBUNIT PHAC"/>
    <property type="match status" value="1"/>
</dbReference>
<evidence type="ECO:0000259" key="5">
    <source>
        <dbReference type="Pfam" id="PF07167"/>
    </source>
</evidence>
<keyword evidence="3" id="KW-0808">Transferase</keyword>
<dbReference type="InterPro" id="IPR029058">
    <property type="entry name" value="AB_hydrolase_fold"/>
</dbReference>
<evidence type="ECO:0000313" key="6">
    <source>
        <dbReference type="EMBL" id="GAC28779.1"/>
    </source>
</evidence>
<dbReference type="SUPFAM" id="SSF53474">
    <property type="entry name" value="alpha/beta-Hydrolases"/>
    <property type="match status" value="1"/>
</dbReference>
<protein>
    <submittedName>
        <fullName evidence="6">Poly(3-hydroxyalkanoate) polymerase</fullName>
    </submittedName>
</protein>
<dbReference type="GO" id="GO:0016746">
    <property type="term" value="F:acyltransferase activity"/>
    <property type="evidence" value="ECO:0007669"/>
    <property type="project" value="UniProtKB-KW"/>
</dbReference>
<dbReference type="GO" id="GO:0005737">
    <property type="term" value="C:cytoplasm"/>
    <property type="evidence" value="ECO:0007669"/>
    <property type="project" value="UniProtKB-SubCell"/>
</dbReference>